<reference evidence="2" key="2">
    <citation type="submission" date="2015-07" db="EMBL/GenBank/DDBJ databases">
        <title>Plasmids, circular viruses and viroids from rat gut.</title>
        <authorList>
            <person name="Jorgensen T.J."/>
            <person name="Hansen M.A."/>
            <person name="Xu Z."/>
            <person name="Tabak M.A."/>
            <person name="Sorensen S.J."/>
            <person name="Hansen L.H."/>
        </authorList>
    </citation>
    <scope>NUCLEOTIDE SEQUENCE</scope>
    <source>
        <strain evidence="2">RGRH0685</strain>
    </source>
</reference>
<name>A0A0H5QIA5_9ZZZZ</name>
<sequence>MMDELNKVDRNLVPCESIRFMTLTVAKELFLTPRQMKKCWKRFAERLLAEFPDLWAEWKLEPHKSLVPHMHAIVCFGEVQDESALIDWLAEAWVGSVRDYRSGKARKLSVEIREKMLRKARIKARCESEEKNQIIEKLRSWEGVKSYAAKYLGKKIEGQGWENPGRYWGIIGREAFNKVAQVEYVAITDDVAALMRRTMRRFTERQPTGVWVVPGSKGRPGCVGRLKPHNVAWLVGLGIKPRQKRRRVRNRKLLMGMTVYLPASDADRLYRWASRECGKGSDVFRDPNNPAPF</sequence>
<evidence type="ECO:0000259" key="1">
    <source>
        <dbReference type="Pfam" id="PF23343"/>
    </source>
</evidence>
<dbReference type="AlphaFoldDB" id="A0A0H5QIA5"/>
<evidence type="ECO:0000313" key="2">
    <source>
        <dbReference type="EMBL" id="CRY95602.1"/>
    </source>
</evidence>
<proteinExistence type="predicted"/>
<dbReference type="EMBL" id="LN853304">
    <property type="protein sequence ID" value="CRY95602.1"/>
    <property type="molecule type" value="Genomic_DNA"/>
</dbReference>
<protein>
    <recommendedName>
        <fullName evidence="1">Replication-associated protein ORF2/G2P domain-containing protein</fullName>
    </recommendedName>
</protein>
<dbReference type="InterPro" id="IPR056906">
    <property type="entry name" value="ORF2/G2P_dom"/>
</dbReference>
<reference evidence="2" key="1">
    <citation type="submission" date="2015-06" db="EMBL/GenBank/DDBJ databases">
        <authorList>
            <person name="Joergensen T."/>
        </authorList>
    </citation>
    <scope>NUCLEOTIDE SEQUENCE</scope>
    <source>
        <strain evidence="2">RGRH0685</strain>
    </source>
</reference>
<feature type="domain" description="Replication-associated protein ORF2/G2P" evidence="1">
    <location>
        <begin position="19"/>
        <end position="155"/>
    </location>
</feature>
<organism evidence="2">
    <name type="scientific">uncultured prokaryote</name>
    <dbReference type="NCBI Taxonomy" id="198431"/>
    <lineage>
        <taxon>unclassified sequences</taxon>
        <taxon>environmental samples</taxon>
    </lineage>
</organism>
<dbReference type="Pfam" id="PF23343">
    <property type="entry name" value="REP_ORF2-G2P"/>
    <property type="match status" value="1"/>
</dbReference>
<accession>A0A0H5QIA5</accession>